<evidence type="ECO:0000256" key="1">
    <source>
        <dbReference type="ARBA" id="ARBA00004286"/>
    </source>
</evidence>
<dbReference type="Pfam" id="PF12719">
    <property type="entry name" value="Cnd3"/>
    <property type="match status" value="1"/>
</dbReference>
<dbReference type="SUPFAM" id="SSF48371">
    <property type="entry name" value="ARM repeat"/>
    <property type="match status" value="1"/>
</dbReference>
<dbReference type="AlphaFoldDB" id="A0A8S1F6Z3"/>
<dbReference type="GO" id="GO:0005737">
    <property type="term" value="C:cytoplasm"/>
    <property type="evidence" value="ECO:0007669"/>
    <property type="project" value="TreeGrafter"/>
</dbReference>
<name>A0A8S1F6Z3_9PELO</name>
<dbReference type="PANTHER" id="PTHR14418">
    <property type="entry name" value="CONDENSIN COMPLEX SUBUNIT 3-RELATED"/>
    <property type="match status" value="1"/>
</dbReference>
<keyword evidence="6" id="KW-0226">DNA condensation</keyword>
<reference evidence="10 11" key="1">
    <citation type="submission" date="2020-04" db="EMBL/GenBank/DDBJ databases">
        <authorList>
            <person name="Laetsch R D."/>
            <person name="Stevens L."/>
            <person name="Kumar S."/>
            <person name="Blaxter L. M."/>
        </authorList>
    </citation>
    <scope>NUCLEOTIDE SEQUENCE [LARGE SCALE GENOMIC DNA]</scope>
</reference>
<evidence type="ECO:0000256" key="6">
    <source>
        <dbReference type="ARBA" id="ARBA00023067"/>
    </source>
</evidence>
<accession>A0A8S1F6Z3</accession>
<evidence type="ECO:0000256" key="3">
    <source>
        <dbReference type="ARBA" id="ARBA00022454"/>
    </source>
</evidence>
<dbReference type="InterPro" id="IPR025977">
    <property type="entry name" value="Cnd3_C"/>
</dbReference>
<dbReference type="PANTHER" id="PTHR14418:SF5">
    <property type="entry name" value="CONDENSIN COMPLEX SUBUNIT 3"/>
    <property type="match status" value="1"/>
</dbReference>
<dbReference type="Gene3D" id="1.25.10.10">
    <property type="entry name" value="Leucine-rich Repeat Variant"/>
    <property type="match status" value="1"/>
</dbReference>
<sequence length="1070" mass="122165">MPPKKKIRGAKLSPVKETEDSTPTTSAESPTVVHPVESTVHDETEFDRLTISGGAQATQQAPDKVVQSFQTAFQAKTNIPENTAHACRLLLTAINRINKTKNPDARWAFFNELDIRLCMMIEDTTVLECRHRVLRVVCRFACAVLKDADDMCVLDFLYDDFVSKWALSTDTGARAFMATIIGFIFESGIALKKEPSDFTIFDLNYAGKLYTTLRNLALDKNTVRIAAIRAFATIQGESIPHDFKEAVVESPKEILLLSFRDVSWDCRLTAVEVFVPTTSDHVRYLAQIALSDKSLKVRELAIKSFGKLPMSASEAPMKLNLVYKCLTDHDRTIRDAVKKHVIDVWLSALTTHYLMFKEHLKQQMEGDPDVIEVTHTGEKIELESGYTKKQLGYIHAASCLMIYFGNLCDKEVYTQVRLIMMSAFESVRQMYNIKHEPMEWFGGAVFADIAPNDLLFVRGSCEQVLERHKYDIEKLANHVFFWRLTVEFIIENARDKTDRQLGIDRIVPDVVKMVVLVYKCVDLFQSMEKSGNVGDWPMFRVRQTAIIQSLLMIIRHKEKDPCGEKAWIDLLTDVYFTISNPKTLVDTVTQDLAVVKYGETMIAEIAAGISDMMKRASCGDETLRDETVFIGSATAPEVTPEQRDYLVEIMNYELPLIHAALKADTVRELDAILRTKYQTLIKPHMTSENVEYRLFAIECVGIIGTFDFDFIENELVEIWRSFDEQPMDIKCSIVTILGDLSIHYNNVDIVSDRIRKLQTERIQQKSSVTGFLCDIILTNKADLEFSEVVIKSVEVLAKMLLNLETNPDDLKWQKSLIALMSVTNFAADDSFKAVIRSLVTAFLKFFAAKWENQMLVAKSFKQFFIEWDTNPTLIDKVGPNADIYNRLKRNAELFAILTRHSALSKKETRLPVHVNLLRDALTEVLSNQESAASNYYCEILHWIEFDSIPKDELRRFVDEIDELVLIYAEGDSKGRLSHLKKFQKRLHKETGTKEVEEEIDIVKQEVESPEYESAVPPSAKRIARKLMKNTPARRNIAQDIDETIDAPSMSRPQRQPLESRSHLKRTTRRP</sequence>
<keyword evidence="11" id="KW-1185">Reference proteome</keyword>
<keyword evidence="3" id="KW-0158">Chromosome</keyword>
<dbReference type="GO" id="GO:0000793">
    <property type="term" value="C:condensed chromosome"/>
    <property type="evidence" value="ECO:0007669"/>
    <property type="project" value="TreeGrafter"/>
</dbReference>
<evidence type="ECO:0000313" key="11">
    <source>
        <dbReference type="Proteomes" id="UP000494206"/>
    </source>
</evidence>
<dbReference type="InterPro" id="IPR016024">
    <property type="entry name" value="ARM-type_fold"/>
</dbReference>
<evidence type="ECO:0000256" key="8">
    <source>
        <dbReference type="SAM" id="MobiDB-lite"/>
    </source>
</evidence>
<proteinExistence type="inferred from homology"/>
<protein>
    <recommendedName>
        <fullName evidence="9">Nuclear condensin complex subunit 3 C-terminal domain-containing protein</fullName>
    </recommendedName>
</protein>
<keyword evidence="4" id="KW-0132">Cell division</keyword>
<evidence type="ECO:0000256" key="5">
    <source>
        <dbReference type="ARBA" id="ARBA00022776"/>
    </source>
</evidence>
<organism evidence="10 11">
    <name type="scientific">Caenorhabditis bovis</name>
    <dbReference type="NCBI Taxonomy" id="2654633"/>
    <lineage>
        <taxon>Eukaryota</taxon>
        <taxon>Metazoa</taxon>
        <taxon>Ecdysozoa</taxon>
        <taxon>Nematoda</taxon>
        <taxon>Chromadorea</taxon>
        <taxon>Rhabditida</taxon>
        <taxon>Rhabditina</taxon>
        <taxon>Rhabditomorpha</taxon>
        <taxon>Rhabditoidea</taxon>
        <taxon>Rhabditidae</taxon>
        <taxon>Peloderinae</taxon>
        <taxon>Caenorhabditis</taxon>
    </lineage>
</organism>
<feature type="domain" description="Nuclear condensin complex subunit 3 C-terminal" evidence="9">
    <location>
        <begin position="664"/>
        <end position="942"/>
    </location>
</feature>
<keyword evidence="5" id="KW-0498">Mitosis</keyword>
<dbReference type="GO" id="GO:0000796">
    <property type="term" value="C:condensin complex"/>
    <property type="evidence" value="ECO:0007669"/>
    <property type="project" value="InterPro"/>
</dbReference>
<comment type="subcellular location">
    <subcellularLocation>
        <location evidence="1">Chromosome</location>
    </subcellularLocation>
</comment>
<evidence type="ECO:0000313" key="10">
    <source>
        <dbReference type="EMBL" id="CAB3407602.1"/>
    </source>
</evidence>
<evidence type="ECO:0000259" key="9">
    <source>
        <dbReference type="Pfam" id="PF12719"/>
    </source>
</evidence>
<keyword evidence="7" id="KW-0131">Cell cycle</keyword>
<feature type="region of interest" description="Disordered" evidence="8">
    <location>
        <begin position="1"/>
        <end position="33"/>
    </location>
</feature>
<evidence type="ECO:0000256" key="2">
    <source>
        <dbReference type="ARBA" id="ARBA00006533"/>
    </source>
</evidence>
<dbReference type="InterPro" id="IPR027165">
    <property type="entry name" value="CND3"/>
</dbReference>
<dbReference type="InterPro" id="IPR011989">
    <property type="entry name" value="ARM-like"/>
</dbReference>
<comment type="similarity">
    <text evidence="2">Belongs to the CND3 (condensin subunit 3) family.</text>
</comment>
<comment type="caution">
    <text evidence="10">The sequence shown here is derived from an EMBL/GenBank/DDBJ whole genome shotgun (WGS) entry which is preliminary data.</text>
</comment>
<feature type="region of interest" description="Disordered" evidence="8">
    <location>
        <begin position="1030"/>
        <end position="1070"/>
    </location>
</feature>
<evidence type="ECO:0000256" key="4">
    <source>
        <dbReference type="ARBA" id="ARBA00022618"/>
    </source>
</evidence>
<dbReference type="Proteomes" id="UP000494206">
    <property type="component" value="Unassembled WGS sequence"/>
</dbReference>
<dbReference type="EMBL" id="CADEPM010000006">
    <property type="protein sequence ID" value="CAB3407602.1"/>
    <property type="molecule type" value="Genomic_DNA"/>
</dbReference>
<dbReference type="GO" id="GO:0007076">
    <property type="term" value="P:mitotic chromosome condensation"/>
    <property type="evidence" value="ECO:0007669"/>
    <property type="project" value="InterPro"/>
</dbReference>
<gene>
    <name evidence="10" type="ORF">CBOVIS_LOCUS9508</name>
</gene>
<dbReference type="GO" id="GO:0051301">
    <property type="term" value="P:cell division"/>
    <property type="evidence" value="ECO:0007669"/>
    <property type="project" value="UniProtKB-KW"/>
</dbReference>
<dbReference type="OrthoDB" id="5874409at2759"/>
<evidence type="ECO:0000256" key="7">
    <source>
        <dbReference type="ARBA" id="ARBA00023306"/>
    </source>
</evidence>